<sequence>MLRFVAGRDDLLNSRFALSPVTELENLLRKLSGRKRAALPPAWSARLTPAFQRLRAETALDAVLALQSERYGAAFVVQPPASMAQTIDDDLAALRSTPLAQARKEIADCLARRPATDPKVLAVLEDRHVATIMADAMEAAWHELVAPDWPTLRAVLERDVVHRGGLLSTGGWQAAFAGLHKRLAWRDGGLELSRFVDATYELDGAGLLLVPAVFVWPNIGAYTDPPWPKALVYPARGTAALWDPGPATPPDALASLLGRSRARLLVSLSDAASTTQLATSLGMATGAVGDHLAVLRNAGLVTRARSGRSVLYRRTPLGDALAGGTP</sequence>
<dbReference type="InterPro" id="IPR011991">
    <property type="entry name" value="ArsR-like_HTH"/>
</dbReference>
<dbReference type="Pfam" id="PF19361">
    <property type="entry name" value="DUF5937"/>
    <property type="match status" value="1"/>
</dbReference>
<evidence type="ECO:0000313" key="6">
    <source>
        <dbReference type="Proteomes" id="UP000520767"/>
    </source>
</evidence>
<dbReference type="AlphaFoldDB" id="A0A7W7Q5J6"/>
<keyword evidence="1" id="KW-0805">Transcription regulation</keyword>
<evidence type="ECO:0000256" key="2">
    <source>
        <dbReference type="ARBA" id="ARBA00023125"/>
    </source>
</evidence>
<keyword evidence="3" id="KW-0804">Transcription</keyword>
<feature type="domain" description="HTH arsR-type" evidence="4">
    <location>
        <begin position="251"/>
        <end position="326"/>
    </location>
</feature>
<dbReference type="InterPro" id="IPR045981">
    <property type="entry name" value="DUF5937"/>
</dbReference>
<dbReference type="GO" id="GO:0003677">
    <property type="term" value="F:DNA binding"/>
    <property type="evidence" value="ECO:0007669"/>
    <property type="project" value="UniProtKB-KW"/>
</dbReference>
<dbReference type="Pfam" id="PF01022">
    <property type="entry name" value="HTH_5"/>
    <property type="match status" value="1"/>
</dbReference>
<keyword evidence="6" id="KW-1185">Reference proteome</keyword>
<evidence type="ECO:0000256" key="1">
    <source>
        <dbReference type="ARBA" id="ARBA00023015"/>
    </source>
</evidence>
<keyword evidence="2 5" id="KW-0238">DNA-binding</keyword>
<dbReference type="RefSeq" id="WP_184811336.1">
    <property type="nucleotide sequence ID" value="NZ_JACHJQ010000003.1"/>
</dbReference>
<dbReference type="InterPro" id="IPR051011">
    <property type="entry name" value="Metal_resp_trans_reg"/>
</dbReference>
<name>A0A7W7Q5J6_9PSEU</name>
<dbReference type="GO" id="GO:0003700">
    <property type="term" value="F:DNA-binding transcription factor activity"/>
    <property type="evidence" value="ECO:0007669"/>
    <property type="project" value="InterPro"/>
</dbReference>
<dbReference type="PANTHER" id="PTHR43132">
    <property type="entry name" value="ARSENICAL RESISTANCE OPERON REPRESSOR ARSR-RELATED"/>
    <property type="match status" value="1"/>
</dbReference>
<evidence type="ECO:0000259" key="4">
    <source>
        <dbReference type="SMART" id="SM00418"/>
    </source>
</evidence>
<evidence type="ECO:0000256" key="3">
    <source>
        <dbReference type="ARBA" id="ARBA00023163"/>
    </source>
</evidence>
<accession>A0A7W7Q5J6</accession>
<dbReference type="SUPFAM" id="SSF46785">
    <property type="entry name" value="Winged helix' DNA-binding domain"/>
    <property type="match status" value="1"/>
</dbReference>
<protein>
    <submittedName>
        <fullName evidence="5">DNA-binding transcriptional ArsR family regulator</fullName>
    </submittedName>
</protein>
<dbReference type="PANTHER" id="PTHR43132:SF6">
    <property type="entry name" value="HTH-TYPE TRANSCRIPTIONAL REPRESSOR CZRA"/>
    <property type="match status" value="1"/>
</dbReference>
<evidence type="ECO:0000313" key="5">
    <source>
        <dbReference type="EMBL" id="MBB4907233.1"/>
    </source>
</evidence>
<dbReference type="EMBL" id="JACHJQ010000003">
    <property type="protein sequence ID" value="MBB4907233.1"/>
    <property type="molecule type" value="Genomic_DNA"/>
</dbReference>
<dbReference type="InterPro" id="IPR036390">
    <property type="entry name" value="WH_DNA-bd_sf"/>
</dbReference>
<organism evidence="5 6">
    <name type="scientific">Actinophytocola algeriensis</name>
    <dbReference type="NCBI Taxonomy" id="1768010"/>
    <lineage>
        <taxon>Bacteria</taxon>
        <taxon>Bacillati</taxon>
        <taxon>Actinomycetota</taxon>
        <taxon>Actinomycetes</taxon>
        <taxon>Pseudonocardiales</taxon>
        <taxon>Pseudonocardiaceae</taxon>
    </lineage>
</organism>
<reference evidence="5 6" key="1">
    <citation type="submission" date="2020-08" db="EMBL/GenBank/DDBJ databases">
        <title>Genomic Encyclopedia of Type Strains, Phase III (KMG-III): the genomes of soil and plant-associated and newly described type strains.</title>
        <authorList>
            <person name="Whitman W."/>
        </authorList>
    </citation>
    <scope>NUCLEOTIDE SEQUENCE [LARGE SCALE GENOMIC DNA]</scope>
    <source>
        <strain evidence="5 6">CECT 8960</strain>
    </source>
</reference>
<comment type="caution">
    <text evidence="5">The sequence shown here is derived from an EMBL/GenBank/DDBJ whole genome shotgun (WGS) entry which is preliminary data.</text>
</comment>
<proteinExistence type="predicted"/>
<dbReference type="InterPro" id="IPR001845">
    <property type="entry name" value="HTH_ArsR_DNA-bd_dom"/>
</dbReference>
<dbReference type="Proteomes" id="UP000520767">
    <property type="component" value="Unassembled WGS sequence"/>
</dbReference>
<gene>
    <name evidence="5" type="ORF">FHR82_003453</name>
</gene>
<dbReference type="SMART" id="SM00418">
    <property type="entry name" value="HTH_ARSR"/>
    <property type="match status" value="1"/>
</dbReference>
<dbReference type="InterPro" id="IPR036388">
    <property type="entry name" value="WH-like_DNA-bd_sf"/>
</dbReference>
<dbReference type="Gene3D" id="1.10.10.10">
    <property type="entry name" value="Winged helix-like DNA-binding domain superfamily/Winged helix DNA-binding domain"/>
    <property type="match status" value="1"/>
</dbReference>
<dbReference type="CDD" id="cd00090">
    <property type="entry name" value="HTH_ARSR"/>
    <property type="match status" value="1"/>
</dbReference>